<dbReference type="InterPro" id="IPR036291">
    <property type="entry name" value="NAD(P)-bd_dom_sf"/>
</dbReference>
<dbReference type="InterPro" id="IPR002347">
    <property type="entry name" value="SDR_fam"/>
</dbReference>
<keyword evidence="4" id="KW-1185">Reference proteome</keyword>
<comment type="caution">
    <text evidence="3">The sequence shown here is derived from an EMBL/GenBank/DDBJ whole genome shotgun (WGS) entry which is preliminary data.</text>
</comment>
<evidence type="ECO:0000256" key="1">
    <source>
        <dbReference type="ARBA" id="ARBA00006484"/>
    </source>
</evidence>
<evidence type="ECO:0000313" key="3">
    <source>
        <dbReference type="EMBL" id="MRH45112.1"/>
    </source>
</evidence>
<dbReference type="OrthoDB" id="306388at2"/>
<sequence length="269" mass="28866">MTDFSSVKDRIVIVTGAADGLGKAIAKCYSGNGMKVIVSDVNVEKGTETVLEIKEQGGQVEFFSADVSNEKQVKELISFAIKKYGRLDGIVNNAGISADNRPLHEYSLDEYERLMSINLKGVFLGMKYGIEAILKSKSSSGFVINIASMAGIEGNSAMGTYVGSKHGVVGFTKTAALDYAKYNITVNAICPGTFRTSIWGDASEEIIQQYANIFSPNGRLGDPNEVGYLTLFLASDLARYINGAVIPIDAGSGVGKVTPVKWEHPEILD</sequence>
<accession>A0A6A8DV77</accession>
<dbReference type="GO" id="GO:0016491">
    <property type="term" value="F:oxidoreductase activity"/>
    <property type="evidence" value="ECO:0007669"/>
    <property type="project" value="UniProtKB-KW"/>
</dbReference>
<dbReference type="AlphaFoldDB" id="A0A6A8DV77"/>
<gene>
    <name evidence="3" type="ORF">GH741_20940</name>
</gene>
<dbReference type="InterPro" id="IPR020904">
    <property type="entry name" value="Sc_DH/Rdtase_CS"/>
</dbReference>
<name>A0A6A8DV77_9BACI</name>
<dbReference type="PANTHER" id="PTHR24321:SF8">
    <property type="entry name" value="ESTRADIOL 17-BETA-DEHYDROGENASE 8-RELATED"/>
    <property type="match status" value="1"/>
</dbReference>
<dbReference type="PROSITE" id="PS00061">
    <property type="entry name" value="ADH_SHORT"/>
    <property type="match status" value="1"/>
</dbReference>
<protein>
    <submittedName>
        <fullName evidence="3">SDR family oxidoreductase</fullName>
    </submittedName>
</protein>
<dbReference type="Gene3D" id="3.40.50.720">
    <property type="entry name" value="NAD(P)-binding Rossmann-like Domain"/>
    <property type="match status" value="1"/>
</dbReference>
<dbReference type="SUPFAM" id="SSF51735">
    <property type="entry name" value="NAD(P)-binding Rossmann-fold domains"/>
    <property type="match status" value="1"/>
</dbReference>
<dbReference type="Pfam" id="PF13561">
    <property type="entry name" value="adh_short_C2"/>
    <property type="match status" value="1"/>
</dbReference>
<dbReference type="FunFam" id="3.40.50.720:FF:000084">
    <property type="entry name" value="Short-chain dehydrogenase reductase"/>
    <property type="match status" value="1"/>
</dbReference>
<dbReference type="GO" id="GO:0008206">
    <property type="term" value="P:bile acid metabolic process"/>
    <property type="evidence" value="ECO:0007669"/>
    <property type="project" value="UniProtKB-ARBA"/>
</dbReference>
<dbReference type="PANTHER" id="PTHR24321">
    <property type="entry name" value="DEHYDROGENASES, SHORT CHAIN"/>
    <property type="match status" value="1"/>
</dbReference>
<dbReference type="EMBL" id="WJNG01000026">
    <property type="protein sequence ID" value="MRH45112.1"/>
    <property type="molecule type" value="Genomic_DNA"/>
</dbReference>
<organism evidence="3 4">
    <name type="scientific">Aquibacillus halophilus</name>
    <dbReference type="NCBI Taxonomy" id="930132"/>
    <lineage>
        <taxon>Bacteria</taxon>
        <taxon>Bacillati</taxon>
        <taxon>Bacillota</taxon>
        <taxon>Bacilli</taxon>
        <taxon>Bacillales</taxon>
        <taxon>Bacillaceae</taxon>
        <taxon>Aquibacillus</taxon>
    </lineage>
</organism>
<comment type="similarity">
    <text evidence="1">Belongs to the short-chain dehydrogenases/reductases (SDR) family.</text>
</comment>
<dbReference type="PRINTS" id="PR00081">
    <property type="entry name" value="GDHRDH"/>
</dbReference>
<dbReference type="CDD" id="cd05233">
    <property type="entry name" value="SDR_c"/>
    <property type="match status" value="1"/>
</dbReference>
<keyword evidence="2" id="KW-0560">Oxidoreductase</keyword>
<dbReference type="Proteomes" id="UP000799092">
    <property type="component" value="Unassembled WGS sequence"/>
</dbReference>
<dbReference type="RefSeq" id="WP_153738707.1">
    <property type="nucleotide sequence ID" value="NZ_WJNG01000026.1"/>
</dbReference>
<reference evidence="3" key="1">
    <citation type="submission" date="2019-11" db="EMBL/GenBank/DDBJ databases">
        <authorList>
            <person name="Li J."/>
        </authorList>
    </citation>
    <scope>NUCLEOTIDE SEQUENCE</scope>
    <source>
        <strain evidence="3">B6B</strain>
    </source>
</reference>
<evidence type="ECO:0000256" key="2">
    <source>
        <dbReference type="ARBA" id="ARBA00023002"/>
    </source>
</evidence>
<evidence type="ECO:0000313" key="4">
    <source>
        <dbReference type="Proteomes" id="UP000799092"/>
    </source>
</evidence>
<dbReference type="PRINTS" id="PR00080">
    <property type="entry name" value="SDRFAMILY"/>
</dbReference>
<proteinExistence type="inferred from homology"/>